<dbReference type="Proteomes" id="UP001161247">
    <property type="component" value="Chromosome 4"/>
</dbReference>
<organism evidence="3 4">
    <name type="scientific">Oldenlandia corymbosa var. corymbosa</name>
    <dbReference type="NCBI Taxonomy" id="529605"/>
    <lineage>
        <taxon>Eukaryota</taxon>
        <taxon>Viridiplantae</taxon>
        <taxon>Streptophyta</taxon>
        <taxon>Embryophyta</taxon>
        <taxon>Tracheophyta</taxon>
        <taxon>Spermatophyta</taxon>
        <taxon>Magnoliopsida</taxon>
        <taxon>eudicotyledons</taxon>
        <taxon>Gunneridae</taxon>
        <taxon>Pentapetalae</taxon>
        <taxon>asterids</taxon>
        <taxon>lamiids</taxon>
        <taxon>Gentianales</taxon>
        <taxon>Rubiaceae</taxon>
        <taxon>Rubioideae</taxon>
        <taxon>Spermacoceae</taxon>
        <taxon>Hedyotis-Oldenlandia complex</taxon>
        <taxon>Oldenlandia</taxon>
    </lineage>
</organism>
<reference evidence="3" key="1">
    <citation type="submission" date="2023-03" db="EMBL/GenBank/DDBJ databases">
        <authorList>
            <person name="Julca I."/>
        </authorList>
    </citation>
    <scope>NUCLEOTIDE SEQUENCE</scope>
</reference>
<proteinExistence type="predicted"/>
<evidence type="ECO:0000313" key="3">
    <source>
        <dbReference type="EMBL" id="CAI9102387.1"/>
    </source>
</evidence>
<feature type="compositionally biased region" description="Basic and acidic residues" evidence="2">
    <location>
        <begin position="154"/>
        <end position="163"/>
    </location>
</feature>
<dbReference type="AlphaFoldDB" id="A0AAV1D6W6"/>
<evidence type="ECO:0000256" key="1">
    <source>
        <dbReference type="SAM" id="Coils"/>
    </source>
</evidence>
<feature type="coiled-coil region" evidence="1">
    <location>
        <begin position="32"/>
        <end position="66"/>
    </location>
</feature>
<name>A0AAV1D6W6_OLDCO</name>
<sequence length="177" mass="20107">MIILNEREVELESRAGIFVKKEDELDSGEMILDSKDNELYSAEEALARRENELVLKEKNLGEFEKEIGVFKGKVWNLCSELLSNDKFPYQCVEHSNSPNLTLFTNVKSSRKRFRDPILEFRGSCDASAECMDIHMDEKTCRSNSKQSCIHGKNNEQIKAHGSGDDTEDAGSVKHTCQ</sequence>
<keyword evidence="1" id="KW-0175">Coiled coil</keyword>
<evidence type="ECO:0000313" key="4">
    <source>
        <dbReference type="Proteomes" id="UP001161247"/>
    </source>
</evidence>
<keyword evidence="4" id="KW-1185">Reference proteome</keyword>
<feature type="region of interest" description="Disordered" evidence="2">
    <location>
        <begin position="154"/>
        <end position="177"/>
    </location>
</feature>
<protein>
    <submittedName>
        <fullName evidence="3">OLC1v1000649C1</fullName>
    </submittedName>
</protein>
<gene>
    <name evidence="3" type="ORF">OLC1_LOCUS11741</name>
</gene>
<evidence type="ECO:0000256" key="2">
    <source>
        <dbReference type="SAM" id="MobiDB-lite"/>
    </source>
</evidence>
<accession>A0AAV1D6W6</accession>
<dbReference type="EMBL" id="OX459121">
    <property type="protein sequence ID" value="CAI9102387.1"/>
    <property type="molecule type" value="Genomic_DNA"/>
</dbReference>